<feature type="compositionally biased region" description="Polar residues" evidence="2">
    <location>
        <begin position="892"/>
        <end position="916"/>
    </location>
</feature>
<feature type="compositionally biased region" description="Low complexity" evidence="2">
    <location>
        <begin position="648"/>
        <end position="658"/>
    </location>
</feature>
<dbReference type="InterPro" id="IPR036869">
    <property type="entry name" value="J_dom_sf"/>
</dbReference>
<dbReference type="InterPro" id="IPR011990">
    <property type="entry name" value="TPR-like_helical_dom_sf"/>
</dbReference>
<dbReference type="SMART" id="SM00028">
    <property type="entry name" value="TPR"/>
    <property type="match status" value="3"/>
</dbReference>
<evidence type="ECO:0000256" key="2">
    <source>
        <dbReference type="SAM" id="MobiDB-lite"/>
    </source>
</evidence>
<reference evidence="4 5" key="1">
    <citation type="journal article" date="2012" name="Genome Biol.">
        <title>The genome of the polar eukaryotic microalga coccomyxa subellipsoidea reveals traits of cold adaptation.</title>
        <authorList>
            <person name="Blanc G."/>
            <person name="Agarkova I."/>
            <person name="Grimwood J."/>
            <person name="Kuo A."/>
            <person name="Brueggeman A."/>
            <person name="Dunigan D."/>
            <person name="Gurnon J."/>
            <person name="Ladunga I."/>
            <person name="Lindquist E."/>
            <person name="Lucas S."/>
            <person name="Pangilinan J."/>
            <person name="Proschold T."/>
            <person name="Salamov A."/>
            <person name="Schmutz J."/>
            <person name="Weeks D."/>
            <person name="Yamada T."/>
            <person name="Claverie J.M."/>
            <person name="Grigoriev I."/>
            <person name="Van Etten J."/>
            <person name="Lomsadze A."/>
            <person name="Borodovsky M."/>
        </authorList>
    </citation>
    <scope>NUCLEOTIDE SEQUENCE [LARGE SCALE GENOMIC DNA]</scope>
    <source>
        <strain evidence="4 5">C-169</strain>
    </source>
</reference>
<feature type="compositionally biased region" description="Polar residues" evidence="2">
    <location>
        <begin position="571"/>
        <end position="588"/>
    </location>
</feature>
<feature type="compositionally biased region" description="Low complexity" evidence="2">
    <location>
        <begin position="195"/>
        <end position="218"/>
    </location>
</feature>
<feature type="compositionally biased region" description="Low complexity" evidence="2">
    <location>
        <begin position="917"/>
        <end position="961"/>
    </location>
</feature>
<dbReference type="eggNOG" id="KOG0550">
    <property type="taxonomic scope" value="Eukaryota"/>
</dbReference>
<dbReference type="OrthoDB" id="514917at2759"/>
<feature type="region of interest" description="Disordered" evidence="2">
    <location>
        <begin position="42"/>
        <end position="432"/>
    </location>
</feature>
<dbReference type="InterPro" id="IPR001623">
    <property type="entry name" value="DnaJ_domain"/>
</dbReference>
<dbReference type="PROSITE" id="PS50005">
    <property type="entry name" value="TPR"/>
    <property type="match status" value="1"/>
</dbReference>
<accession>I0YNG2</accession>
<feature type="domain" description="J" evidence="3">
    <location>
        <begin position="1511"/>
        <end position="1641"/>
    </location>
</feature>
<dbReference type="STRING" id="574566.I0YNG2"/>
<dbReference type="PANTHER" id="PTHR45181:SF4">
    <property type="entry name" value="HEAT SHOCK PROTEIN DNAJ WITH TETRATRICOPEPTIDE REPEAT-CONTAINING PROTEIN"/>
    <property type="match status" value="1"/>
</dbReference>
<feature type="compositionally biased region" description="Polar residues" evidence="2">
    <location>
        <begin position="463"/>
        <end position="474"/>
    </location>
</feature>
<dbReference type="KEGG" id="csl:COCSUDRAFT_58168"/>
<evidence type="ECO:0000313" key="4">
    <source>
        <dbReference type="EMBL" id="EIE19931.1"/>
    </source>
</evidence>
<dbReference type="RefSeq" id="XP_005644475.1">
    <property type="nucleotide sequence ID" value="XM_005644418.1"/>
</dbReference>
<keyword evidence="5" id="KW-1185">Reference proteome</keyword>
<feature type="region of interest" description="Disordered" evidence="2">
    <location>
        <begin position="1699"/>
        <end position="1725"/>
    </location>
</feature>
<feature type="region of interest" description="Disordered" evidence="2">
    <location>
        <begin position="1026"/>
        <end position="1046"/>
    </location>
</feature>
<dbReference type="Gene3D" id="1.25.40.10">
    <property type="entry name" value="Tetratricopeptide repeat domain"/>
    <property type="match status" value="2"/>
</dbReference>
<dbReference type="SUPFAM" id="SSF48452">
    <property type="entry name" value="TPR-like"/>
    <property type="match status" value="2"/>
</dbReference>
<feature type="region of interest" description="Disordered" evidence="2">
    <location>
        <begin position="700"/>
        <end position="1009"/>
    </location>
</feature>
<feature type="repeat" description="TPR" evidence="1">
    <location>
        <begin position="1119"/>
        <end position="1152"/>
    </location>
</feature>
<feature type="compositionally biased region" description="Low complexity" evidence="2">
    <location>
        <begin position="392"/>
        <end position="403"/>
    </location>
</feature>
<protein>
    <recommendedName>
        <fullName evidence="3">J domain-containing protein</fullName>
    </recommendedName>
</protein>
<dbReference type="InterPro" id="IPR019734">
    <property type="entry name" value="TPR_rpt"/>
</dbReference>
<feature type="compositionally biased region" description="Low complexity" evidence="2">
    <location>
        <begin position="52"/>
        <end position="63"/>
    </location>
</feature>
<feature type="compositionally biased region" description="Low complexity" evidence="2">
    <location>
        <begin position="166"/>
        <end position="176"/>
    </location>
</feature>
<proteinExistence type="predicted"/>
<feature type="compositionally biased region" description="Basic and acidic residues" evidence="2">
    <location>
        <begin position="219"/>
        <end position="232"/>
    </location>
</feature>
<comment type="caution">
    <text evidence="4">The sequence shown here is derived from an EMBL/GenBank/DDBJ whole genome shotgun (WGS) entry which is preliminary data.</text>
</comment>
<dbReference type="Proteomes" id="UP000007264">
    <property type="component" value="Unassembled WGS sequence"/>
</dbReference>
<evidence type="ECO:0000256" key="1">
    <source>
        <dbReference type="PROSITE-ProRule" id="PRU00339"/>
    </source>
</evidence>
<evidence type="ECO:0000259" key="3">
    <source>
        <dbReference type="PROSITE" id="PS50076"/>
    </source>
</evidence>
<feature type="compositionally biased region" description="Low complexity" evidence="2">
    <location>
        <begin position="820"/>
        <end position="838"/>
    </location>
</feature>
<dbReference type="PANTHER" id="PTHR45181">
    <property type="entry name" value="HEAT SHOCK PROTEIN DNAJ WITH TETRATRICOPEPTIDE REPEAT-CONTAINING PROTEIN"/>
    <property type="match status" value="1"/>
</dbReference>
<keyword evidence="1" id="KW-0802">TPR repeat</keyword>
<feature type="compositionally biased region" description="Low complexity" evidence="2">
    <location>
        <begin position="855"/>
        <end position="884"/>
    </location>
</feature>
<feature type="compositionally biased region" description="Polar residues" evidence="2">
    <location>
        <begin position="491"/>
        <end position="500"/>
    </location>
</feature>
<evidence type="ECO:0000313" key="5">
    <source>
        <dbReference type="Proteomes" id="UP000007264"/>
    </source>
</evidence>
<dbReference type="PROSITE" id="PS50076">
    <property type="entry name" value="DNAJ_2"/>
    <property type="match status" value="1"/>
</dbReference>
<feature type="compositionally biased region" description="Low complexity" evidence="2">
    <location>
        <begin position="523"/>
        <end position="535"/>
    </location>
</feature>
<gene>
    <name evidence="4" type="ORF">COCSUDRAFT_58168</name>
</gene>
<feature type="compositionally biased region" description="Low complexity" evidence="2">
    <location>
        <begin position="411"/>
        <end position="427"/>
    </location>
</feature>
<feature type="compositionally biased region" description="Basic and acidic residues" evidence="2">
    <location>
        <begin position="380"/>
        <end position="389"/>
    </location>
</feature>
<sequence>MAAAVDSPSSSPLGGRSQPAENGHAFTSGAYFFPSFSPTSPFGTAGAAHITPNNAAFPGAAAGMTPGKPAAQTPRRPHRTSRTRSPVAANPPPSSSAFGTPEWEPSSGTSWPGFSAESAETAAAETAETVLPQRFAQSVNLGGFHQGTPTVTPMTAKRSAHRARRPPATAGRTPAAVDSPFVREGSPMDWSPFVTTAAGGQSSSTTQTSQGTMSSGQGDKVRGTRLRFEQRADAAAAEHTFREPSVPEEDVTDGLHVDMAASTISGGGVGSTQPSLASDFSARFRFGDKPAPDPGATGEAPEQLPQNAATAAGSAAQPCAETTAGTVQSARSGSSGSSSSGVPNGINIGVRPSGSSRFRTATGDRAGGRRVTKTETAPSRGHDAARCGRADVSVSSAAAQQSARENDRAKANQGAAKPAAHVKPAKPCTDHPAQNFVQQTAGAVREASVSIEDADMPDASPCASGQTRADSNGSAAPFGFTKTALPAGVKSTANKTSSPTAADDRPDAAKAESPVNGWSPQNATEGSAGAEKAGSGLRFSFDAQAAQAASLHPTAVTAASDEVPVEPAQAAGSSRGQQNVTDQGTASGVPQFWSVPTVAVGQDGQEQRSQGQGLAGGSGQAPSKTATGSTEGFTLGSFSRMHNKKPRAGGAVRPRGAASTAQQTHAAKPDQQREQASSAAAGKDQAGDVFNANVWRSYAQQLHTEKSSEGTDTVPAGEPQSGSQAPTQMPGGPAVVTAPFPCNAGGGPNLPQVANADSVPRPSGDNGLKEQQGVRRADSMANRLRQQSFGEPEDSSTAESAATATKLPPDGVPAAEFDKAAASFGAGQQGASFGLGQAPKEQRATPRRGRGLATRSRPPAREAAAGGAAAQPPAGSAPAAQQPSFSFAWPPTSDQPSRNSREASASEPSFTAHTTHQQQQQPFFGFQPARDSNAAHQASQPASSWPAPEPPAAAAEQGAPAFSFKSPGAKGRAPSEERAAKPRTAFDWGKPPTDAPFAQPPAPFPMAQAGTRPVAFDDIAEIRIGGGPVRGSVPSSKQQVSSHGFAAEQPAFTAEFKPAPNFGSAPAFAEGKAAGPSFRVVSTPSKQPARQRPPASVAGSQASSEAALERQKGLPLQGVDRLRQRGNDAFQRGSYSRAVDLYQRAVNLLQENGVAEGLGKLYSNLAASYLQMDKPYAAIAACNSALQAEPSFFRARLRLATCHSRLGDLPSALSALGPDATSAANMAEAAGKRADLEALQERLSKAILAASAASSPDAAESSLREVEALLAKDQAPFSSALHRLSAQLLLQLGRREEAAEMCRLCASVREPGLQPPPLWPWWLGVQSAFHSGDLNSAAEQIESITTQYAAAGKDSIATSEAEESALPVADLAALARELRSLLTLKEAGNRAIKEGKGEEALQHYNAALTAQLPGSCAFVAVLFANRAAAHQSLGQATHAVADCLRATALNPGYSRAHSRLATVLSELKHRTGEADALERLQALPVSAPAEAASVAQRLRAARTAARSATPDHYKVLGLARDADAEEVNLFSFKETTGYNLQGKEGSLYSPGSGLHHLAVIAGQPATVRRAYKRSALQLHPDKALAQCRFSSRLGPHGVLLMDTPQVLARVRDNADWLFKCVGAANAAITDPAARRQLDADLAAQEGRAAGYGYSPYSPSSYYSRPADNFYRRSGGRKSSYNYGGASFYESFRRSARRPAGPYANGHGGAASDDSESEGFDYNNFY</sequence>
<feature type="region of interest" description="Disordered" evidence="2">
    <location>
        <begin position="455"/>
        <end position="535"/>
    </location>
</feature>
<name>I0YNG2_COCSC</name>
<feature type="compositionally biased region" description="Low complexity" evidence="2">
    <location>
        <begin position="308"/>
        <end position="320"/>
    </location>
</feature>
<dbReference type="EMBL" id="AGSI01000017">
    <property type="protein sequence ID" value="EIE19931.1"/>
    <property type="molecule type" value="Genomic_DNA"/>
</dbReference>
<feature type="compositionally biased region" description="Polar residues" evidence="2">
    <location>
        <begin position="622"/>
        <end position="632"/>
    </location>
</feature>
<dbReference type="Gene3D" id="1.10.287.110">
    <property type="entry name" value="DnaJ domain"/>
    <property type="match status" value="1"/>
</dbReference>
<feature type="region of interest" description="Disordered" evidence="2">
    <location>
        <begin position="1"/>
        <end position="30"/>
    </location>
</feature>
<dbReference type="CDD" id="cd06257">
    <property type="entry name" value="DnaJ"/>
    <property type="match status" value="1"/>
</dbReference>
<feature type="region of interest" description="Disordered" evidence="2">
    <location>
        <begin position="1076"/>
        <end position="1117"/>
    </location>
</feature>
<feature type="compositionally biased region" description="Low complexity" evidence="2">
    <location>
        <begin position="115"/>
        <end position="129"/>
    </location>
</feature>
<feature type="compositionally biased region" description="Low complexity" evidence="2">
    <location>
        <begin position="332"/>
        <end position="341"/>
    </location>
</feature>
<dbReference type="GeneID" id="17037905"/>
<organism evidence="4 5">
    <name type="scientific">Coccomyxa subellipsoidea (strain C-169)</name>
    <name type="common">Green microalga</name>
    <dbReference type="NCBI Taxonomy" id="574566"/>
    <lineage>
        <taxon>Eukaryota</taxon>
        <taxon>Viridiplantae</taxon>
        <taxon>Chlorophyta</taxon>
        <taxon>core chlorophytes</taxon>
        <taxon>Trebouxiophyceae</taxon>
        <taxon>Trebouxiophyceae incertae sedis</taxon>
        <taxon>Coccomyxaceae</taxon>
        <taxon>Coccomyxa</taxon>
        <taxon>Coccomyxa subellipsoidea</taxon>
    </lineage>
</organism>
<dbReference type="SUPFAM" id="SSF46565">
    <property type="entry name" value="Chaperone J-domain"/>
    <property type="match status" value="1"/>
</dbReference>
<feature type="region of interest" description="Disordered" evidence="2">
    <location>
        <begin position="548"/>
        <end position="687"/>
    </location>
</feature>